<evidence type="ECO:0000313" key="9">
    <source>
        <dbReference type="Proteomes" id="UP000272025"/>
    </source>
</evidence>
<feature type="compositionally biased region" description="Polar residues" evidence="6">
    <location>
        <begin position="466"/>
        <end position="478"/>
    </location>
</feature>
<dbReference type="GO" id="GO:0016874">
    <property type="term" value="F:ligase activity"/>
    <property type="evidence" value="ECO:0007669"/>
    <property type="project" value="UniProtKB-KW"/>
</dbReference>
<evidence type="ECO:0000256" key="1">
    <source>
        <dbReference type="ARBA" id="ARBA00000885"/>
    </source>
</evidence>
<dbReference type="RefSeq" id="XP_028464032.1">
    <property type="nucleotide sequence ID" value="XM_028613213.1"/>
</dbReference>
<keyword evidence="4 5" id="KW-0833">Ubl conjugation pathway</keyword>
<feature type="compositionally biased region" description="Polar residues" evidence="6">
    <location>
        <begin position="203"/>
        <end position="219"/>
    </location>
</feature>
<dbReference type="InterPro" id="IPR000569">
    <property type="entry name" value="HECT_dom"/>
</dbReference>
<organism evidence="8 9">
    <name type="scientific">Sodiomyces alkalinus (strain CBS 110278 / VKM F-3762 / F11)</name>
    <name type="common">Alkaliphilic filamentous fungus</name>
    <dbReference type="NCBI Taxonomy" id="1314773"/>
    <lineage>
        <taxon>Eukaryota</taxon>
        <taxon>Fungi</taxon>
        <taxon>Dikarya</taxon>
        <taxon>Ascomycota</taxon>
        <taxon>Pezizomycotina</taxon>
        <taxon>Sordariomycetes</taxon>
        <taxon>Hypocreomycetidae</taxon>
        <taxon>Glomerellales</taxon>
        <taxon>Plectosphaerellaceae</taxon>
        <taxon>Sodiomyces</taxon>
    </lineage>
</organism>
<feature type="active site" description="Glycyl thioester intermediate" evidence="5">
    <location>
        <position position="1282"/>
    </location>
</feature>
<dbReference type="Pfam" id="PF16558">
    <property type="entry name" value="AZUL"/>
    <property type="match status" value="1"/>
</dbReference>
<dbReference type="InterPro" id="IPR035983">
    <property type="entry name" value="Hect_E3_ubiquitin_ligase"/>
</dbReference>
<keyword evidence="8" id="KW-0436">Ligase</keyword>
<keyword evidence="9" id="KW-1185">Reference proteome</keyword>
<dbReference type="InterPro" id="IPR032353">
    <property type="entry name" value="AZUL"/>
</dbReference>
<sequence length="1314" mass="146546">MTLDVSRPVQGVPPDHVREADFFASLWEAAPFARLPSDAPAELKDLVQDLDNPKRVYAIHRASRRHNFQVLVERYIAQLRYGCDSDLCTTSTCFTCRRRTVGKAPIRRYNPTSARILAVYLASQDNPETGFCPYLKSLKEPPAALNSLVFSPKRPTSPTSPFSDPFSRRRGRSTTTRKNSVAHKLPPPHRATADNEETGEECGSNSSKNRPGRTNSTSGGRLYIDSDTGDMQPSFKVTERPISKDHRSFSANLFSTLAFKMIEWLTPTGLESMSRKVDEALKADADMNESSSVDCTILSTPTASDNPTSLSTSRPHSEQGRDMPPLLDTAQKEPSFDSNAPERPTPTVPTLPHSTNKDRPRRKSSAKVRAACNTTSSRKVSVETIGPGYSDGPPPTVSSPRLNGAVTDKATRPPKTRAIPDVSPSSSLFDELPPRPHETAPSGVPRSKADSTTHSGVENGVGDGQLSRSPAPATTRQGQKARVISPPEKMEPIEETLPDGVLPQSLKLLNMDLVDFVCDVLQDDGTSEKHLFEPPQITGSSLGLVERPRAMRRTKERASPYPKRLKTQWKYFIEQSLFNVLSDPKKLIASFAQNGELLDSHSLWYCMVRLTRVAPTLVFDGLWIAAASLFGPPKSLQSLRSPTTKVFMKLEKSLTNVEAGHLTAICLHALVAAAPLVTDTRSLYEMSTIRSSGLTLAGGSTAARLCLQYHDVFSDDLLLRLARRLFLAISARRCFAEMAVPVEEASDRSGDDLDALRPLLAQLELVGINSVPGLQATQAERELHEVRAPTLLLDWAKTVILDEWDGNPVISFNSPLGGALTLLTAMYEKRQSLLLGDLQFRIDYFADRLDSIDVPVAWLSHNPSRRSKHLLDYPFIFNPSSLVSYFRSINLVRMSQSYEEASSLQTRIKAIVTRDGLIKNAHHRLVLQEMMRTASSKYLILEISRDHVVRDAFDQLWQREERELLRPLKVHLGEEDGEEGFDSGGVQQEFFRLAMEECLDPEYGAFAVDERTRMTWFVPGSLVPTWKFELVGILVSLAVYNGLTLPVTFPKALYRKLLGESVDELHHIADGWPDLASGLTELLEWDETHGSVEDVFVRTYEFSVDMLGQPISREMKAEYTSWPQLATMGDESRTAQNPEDASLVTNENRNAYVSDYIRYLTDVSVRPQFEALARGFRACLHPKSLSLLTPGILQSMVEGVQEIDIGELRKYTRYVGWDASHRAIRDFWSIVKRYDEDMKRKLLEFVTASDRVPVGGMRNLQFVVQKNGEEDEGGHLPTAYTCYGTLLLPEYKDKEVLRERLAMALNNAKGFGFA</sequence>
<evidence type="ECO:0000313" key="8">
    <source>
        <dbReference type="EMBL" id="ROT36226.1"/>
    </source>
</evidence>
<dbReference type="Gene3D" id="6.10.130.10">
    <property type="entry name" value="Ubiquitin-protein ligase E3A, N-terminal zinc-binding domain (AZUL)"/>
    <property type="match status" value="1"/>
</dbReference>
<dbReference type="Gene3D" id="3.90.1750.10">
    <property type="entry name" value="Hect, E3 ligase catalytic domains"/>
    <property type="match status" value="1"/>
</dbReference>
<protein>
    <recommendedName>
        <fullName evidence="2">HECT-type E3 ubiquitin transferase</fullName>
        <ecNumber evidence="2">2.3.2.26</ecNumber>
    </recommendedName>
</protein>
<dbReference type="PANTHER" id="PTHR45700">
    <property type="entry name" value="UBIQUITIN-PROTEIN LIGASE E3C"/>
    <property type="match status" value="1"/>
</dbReference>
<dbReference type="STRING" id="1314773.A0A3N2PPE6"/>
<dbReference type="SMART" id="SM00119">
    <property type="entry name" value="HECTc"/>
    <property type="match status" value="1"/>
</dbReference>
<evidence type="ECO:0000256" key="5">
    <source>
        <dbReference type="PROSITE-ProRule" id="PRU00104"/>
    </source>
</evidence>
<dbReference type="Pfam" id="PF00632">
    <property type="entry name" value="HECT"/>
    <property type="match status" value="1"/>
</dbReference>
<evidence type="ECO:0000256" key="3">
    <source>
        <dbReference type="ARBA" id="ARBA00022679"/>
    </source>
</evidence>
<dbReference type="GeneID" id="39581691"/>
<reference evidence="8 9" key="1">
    <citation type="journal article" date="2018" name="Mol. Ecol.">
        <title>The obligate alkalophilic soda-lake fungus Sodiomyces alkalinus has shifted to a protein diet.</title>
        <authorList>
            <person name="Grum-Grzhimaylo A.A."/>
            <person name="Falkoski D.L."/>
            <person name="van den Heuvel J."/>
            <person name="Valero-Jimenez C.A."/>
            <person name="Min B."/>
            <person name="Choi I.G."/>
            <person name="Lipzen A."/>
            <person name="Daum C.G."/>
            <person name="Aanen D.K."/>
            <person name="Tsang A."/>
            <person name="Henrissat B."/>
            <person name="Bilanenko E.N."/>
            <person name="de Vries R.P."/>
            <person name="van Kan J.A.L."/>
            <person name="Grigoriev I.V."/>
            <person name="Debets A.J.M."/>
        </authorList>
    </citation>
    <scope>NUCLEOTIDE SEQUENCE [LARGE SCALE GENOMIC DNA]</scope>
    <source>
        <strain evidence="8 9">F11</strain>
    </source>
</reference>
<dbReference type="OrthoDB" id="5981550at2759"/>
<dbReference type="GO" id="GO:0000209">
    <property type="term" value="P:protein polyubiquitination"/>
    <property type="evidence" value="ECO:0007669"/>
    <property type="project" value="InterPro"/>
</dbReference>
<feature type="region of interest" description="Disordered" evidence="6">
    <location>
        <begin position="148"/>
        <end position="233"/>
    </location>
</feature>
<dbReference type="SUPFAM" id="SSF56204">
    <property type="entry name" value="Hect, E3 ligase catalytic domain"/>
    <property type="match status" value="1"/>
</dbReference>
<evidence type="ECO:0000256" key="2">
    <source>
        <dbReference type="ARBA" id="ARBA00012485"/>
    </source>
</evidence>
<dbReference type="Proteomes" id="UP000272025">
    <property type="component" value="Unassembled WGS sequence"/>
</dbReference>
<dbReference type="Gene3D" id="3.30.2410.10">
    <property type="entry name" value="Hect, E3 ligase catalytic domain"/>
    <property type="match status" value="1"/>
</dbReference>
<evidence type="ECO:0000259" key="7">
    <source>
        <dbReference type="PROSITE" id="PS50237"/>
    </source>
</evidence>
<comment type="catalytic activity">
    <reaction evidence="1">
        <text>S-ubiquitinyl-[E2 ubiquitin-conjugating enzyme]-L-cysteine + [acceptor protein]-L-lysine = [E2 ubiquitin-conjugating enzyme]-L-cysteine + N(6)-ubiquitinyl-[acceptor protein]-L-lysine.</text>
        <dbReference type="EC" id="2.3.2.26"/>
    </reaction>
</comment>
<dbReference type="PROSITE" id="PS50237">
    <property type="entry name" value="HECT"/>
    <property type="match status" value="1"/>
</dbReference>
<dbReference type="EC" id="2.3.2.26" evidence="2"/>
<feature type="region of interest" description="Disordered" evidence="6">
    <location>
        <begin position="284"/>
        <end position="482"/>
    </location>
</feature>
<feature type="compositionally biased region" description="Low complexity" evidence="6">
    <location>
        <begin position="154"/>
        <end position="165"/>
    </location>
</feature>
<proteinExistence type="predicted"/>
<name>A0A3N2PPE6_SODAK</name>
<evidence type="ECO:0000256" key="6">
    <source>
        <dbReference type="SAM" id="MobiDB-lite"/>
    </source>
</evidence>
<accession>A0A3N2PPE6</accession>
<dbReference type="InterPro" id="IPR044611">
    <property type="entry name" value="E3A/B/C-like"/>
</dbReference>
<feature type="domain" description="HECT" evidence="7">
    <location>
        <begin position="960"/>
        <end position="1314"/>
    </location>
</feature>
<dbReference type="EMBL" id="ML119059">
    <property type="protein sequence ID" value="ROT36226.1"/>
    <property type="molecule type" value="Genomic_DNA"/>
</dbReference>
<feature type="compositionally biased region" description="Polar residues" evidence="6">
    <location>
        <begin position="288"/>
        <end position="314"/>
    </location>
</feature>
<dbReference type="Gene3D" id="3.30.2160.10">
    <property type="entry name" value="Hect, E3 ligase catalytic domain"/>
    <property type="match status" value="1"/>
</dbReference>
<keyword evidence="3" id="KW-0808">Transferase</keyword>
<gene>
    <name evidence="8" type="ORF">SODALDRAFT_345667</name>
</gene>
<dbReference type="GO" id="GO:0061630">
    <property type="term" value="F:ubiquitin protein ligase activity"/>
    <property type="evidence" value="ECO:0007669"/>
    <property type="project" value="UniProtKB-EC"/>
</dbReference>
<dbReference type="FunFam" id="3.30.2410.10:FF:000003">
    <property type="entry name" value="probable E3 ubiquitin-protein ligase HERC4 isoform X1"/>
    <property type="match status" value="1"/>
</dbReference>
<dbReference type="PANTHER" id="PTHR45700:SF8">
    <property type="entry name" value="HECT-TYPE E3 UBIQUITIN TRANSFERASE"/>
    <property type="match status" value="1"/>
</dbReference>
<evidence type="ECO:0000256" key="4">
    <source>
        <dbReference type="ARBA" id="ARBA00022786"/>
    </source>
</evidence>
<dbReference type="InterPro" id="IPR042556">
    <property type="entry name" value="AZUL_sf"/>
</dbReference>